<dbReference type="InterPro" id="IPR007676">
    <property type="entry name" value="Ribophorin_I"/>
</dbReference>
<feature type="non-terminal residue" evidence="12">
    <location>
        <position position="176"/>
    </location>
</feature>
<dbReference type="AlphaFoldDB" id="A0A7T8JWQ7"/>
<evidence type="ECO:0000256" key="10">
    <source>
        <dbReference type="ARBA" id="ARBA00023136"/>
    </source>
</evidence>
<evidence type="ECO:0000256" key="4">
    <source>
        <dbReference type="ARBA" id="ARBA00008905"/>
    </source>
</evidence>
<name>A0A7T8JWQ7_CALRO</name>
<dbReference type="GO" id="GO:0018279">
    <property type="term" value="P:protein N-linked glycosylation via asparagine"/>
    <property type="evidence" value="ECO:0007669"/>
    <property type="project" value="TreeGrafter"/>
</dbReference>
<comment type="pathway">
    <text evidence="3 11">Protein modification; protein glycosylation.</text>
</comment>
<evidence type="ECO:0000256" key="6">
    <source>
        <dbReference type="ARBA" id="ARBA00022692"/>
    </source>
</evidence>
<keyword evidence="13" id="KW-1185">Reference proteome</keyword>
<evidence type="ECO:0000256" key="9">
    <source>
        <dbReference type="ARBA" id="ARBA00022989"/>
    </source>
</evidence>
<feature type="non-terminal residue" evidence="12">
    <location>
        <position position="1"/>
    </location>
</feature>
<comment type="subunit">
    <text evidence="11">Component of the oligosaccharyltransferase (OST) complex.</text>
</comment>
<dbReference type="OrthoDB" id="310030at2759"/>
<evidence type="ECO:0000256" key="11">
    <source>
        <dbReference type="RuleBase" id="RU361143"/>
    </source>
</evidence>
<keyword evidence="9" id="KW-1133">Transmembrane helix</keyword>
<keyword evidence="12" id="KW-0808">Transferase</keyword>
<comment type="subcellular location">
    <subcellularLocation>
        <location evidence="2 11">Endoplasmic reticulum membrane</location>
        <topology evidence="2 11">Single-pass type I membrane protein</topology>
    </subcellularLocation>
</comment>
<evidence type="ECO:0000256" key="5">
    <source>
        <dbReference type="ARBA" id="ARBA00017611"/>
    </source>
</evidence>
<evidence type="ECO:0000256" key="1">
    <source>
        <dbReference type="ARBA" id="ARBA00002791"/>
    </source>
</evidence>
<dbReference type="PANTHER" id="PTHR21049">
    <property type="entry name" value="RIBOPHORIN I"/>
    <property type="match status" value="1"/>
</dbReference>
<evidence type="ECO:0000256" key="8">
    <source>
        <dbReference type="ARBA" id="ARBA00022824"/>
    </source>
</evidence>
<dbReference type="GO" id="GO:0008250">
    <property type="term" value="C:oligosaccharyltransferase complex"/>
    <property type="evidence" value="ECO:0007669"/>
    <property type="project" value="UniProtKB-UniRule"/>
</dbReference>
<dbReference type="Proteomes" id="UP000595437">
    <property type="component" value="Chromosome 16"/>
</dbReference>
<organism evidence="12 13">
    <name type="scientific">Caligus rogercresseyi</name>
    <name type="common">Sea louse</name>
    <dbReference type="NCBI Taxonomy" id="217165"/>
    <lineage>
        <taxon>Eukaryota</taxon>
        <taxon>Metazoa</taxon>
        <taxon>Ecdysozoa</taxon>
        <taxon>Arthropoda</taxon>
        <taxon>Crustacea</taxon>
        <taxon>Multicrustacea</taxon>
        <taxon>Hexanauplia</taxon>
        <taxon>Copepoda</taxon>
        <taxon>Siphonostomatoida</taxon>
        <taxon>Caligidae</taxon>
        <taxon>Caligus</taxon>
    </lineage>
</organism>
<evidence type="ECO:0000313" key="12">
    <source>
        <dbReference type="EMBL" id="QQP36971.1"/>
    </source>
</evidence>
<dbReference type="UniPathway" id="UPA00378"/>
<keyword evidence="6" id="KW-0812">Transmembrane</keyword>
<gene>
    <name evidence="12" type="ORF">FKW44_022241</name>
</gene>
<evidence type="ECO:0000313" key="13">
    <source>
        <dbReference type="Proteomes" id="UP000595437"/>
    </source>
</evidence>
<reference evidence="13" key="1">
    <citation type="submission" date="2021-01" db="EMBL/GenBank/DDBJ databases">
        <title>Caligus Genome Assembly.</title>
        <authorList>
            <person name="Gallardo-Escarate C."/>
        </authorList>
    </citation>
    <scope>NUCLEOTIDE SEQUENCE [LARGE SCALE GENOMIC DNA]</scope>
</reference>
<dbReference type="GO" id="GO:0016740">
    <property type="term" value="F:transferase activity"/>
    <property type="evidence" value="ECO:0007669"/>
    <property type="project" value="UniProtKB-KW"/>
</dbReference>
<evidence type="ECO:0000256" key="2">
    <source>
        <dbReference type="ARBA" id="ARBA00004115"/>
    </source>
</evidence>
<evidence type="ECO:0000256" key="7">
    <source>
        <dbReference type="ARBA" id="ARBA00022729"/>
    </source>
</evidence>
<comment type="function">
    <text evidence="1 11">Subunit of the oligosaccharyl transferase (OST) complex that catalyzes the initial transfer of a defined glycan (Glc(3)Man(9)GlcNAc(2) in eukaryotes) from the lipid carrier dolichol-pyrophosphate to an asparagine residue within an Asn-X-Ser/Thr consensus motif in nascent polypeptide chains, the first step in protein N-glycosylation. N-glycosylation occurs cotranslationally and the complex associates with the Sec61 complex at the channel-forming translocon complex that mediates protein translocation across the endoplasmic reticulum (ER). All subunits are required for a maximal enzyme activity.</text>
</comment>
<protein>
    <recommendedName>
        <fullName evidence="5 11">Dolichyl-diphosphooligosaccharide--protein glycosyltransferase subunit 1</fullName>
    </recommendedName>
</protein>
<accession>A0A7T8JWQ7</accession>
<proteinExistence type="inferred from homology"/>
<comment type="similarity">
    <text evidence="4 11">Belongs to the OST1 family.</text>
</comment>
<dbReference type="EMBL" id="CP045905">
    <property type="protein sequence ID" value="QQP36971.1"/>
    <property type="molecule type" value="Genomic_DNA"/>
</dbReference>
<sequence>NNGKGSVDTFLVSLPAGIAPRLAYISCSTKKTHLVVREASLKDHSGAFWSIPGTSVALELKMVLAHALRNFPAEILQKREAIGGQHHHLWSLSSLTTPFTYEALRVHYENNRPFLSISNMERVLELSMWGNIAVTETLDVRHTGAKLKGSFSRYEYQRENSGASSVKAFKTYLPSS</sequence>
<keyword evidence="10" id="KW-0472">Membrane</keyword>
<keyword evidence="7" id="KW-0732">Signal</keyword>
<evidence type="ECO:0000256" key="3">
    <source>
        <dbReference type="ARBA" id="ARBA00004922"/>
    </source>
</evidence>
<dbReference type="PANTHER" id="PTHR21049:SF0">
    <property type="entry name" value="DOLICHYL-DIPHOSPHOOLIGOSACCHARIDE--PROTEIN GLYCOSYLTRANSFERASE SUBUNIT 1"/>
    <property type="match status" value="1"/>
</dbReference>
<dbReference type="Pfam" id="PF04597">
    <property type="entry name" value="Ribophorin_I"/>
    <property type="match status" value="1"/>
</dbReference>
<keyword evidence="8 11" id="KW-0256">Endoplasmic reticulum</keyword>